<reference evidence="2 3" key="1">
    <citation type="submission" date="2013-09" db="EMBL/GenBank/DDBJ databases">
        <title>Biodegradation of hydrocarbons in the deep terrestrial subsurface : characterization of a microbial consortium composed of two Desulfotomaculum species originating from a deep geological formation.</title>
        <authorList>
            <person name="Aullo T."/>
            <person name="Berlendis S."/>
            <person name="Lascourreges J.-F."/>
            <person name="Dessort D."/>
            <person name="Saint-Laurent S."/>
            <person name="Schraauwers B."/>
            <person name="Mas J."/>
            <person name="Magot M."/>
            <person name="Ranchou-Peyruse A."/>
        </authorList>
    </citation>
    <scope>NUCLEOTIDE SEQUENCE [LARGE SCALE GENOMIC DNA]</scope>
    <source>
        <strain evidence="2 3">Bs107</strain>
    </source>
</reference>
<proteinExistence type="predicted"/>
<dbReference type="RefSeq" id="WP_099081863.1">
    <property type="nucleotide sequence ID" value="NZ_AWQQ01000002.1"/>
</dbReference>
<dbReference type="AlphaFoldDB" id="A0A2C6MF59"/>
<keyword evidence="3" id="KW-1185">Reference proteome</keyword>
<feature type="transmembrane region" description="Helical" evidence="1">
    <location>
        <begin position="39"/>
        <end position="58"/>
    </location>
</feature>
<keyword evidence="1" id="KW-0812">Transmembrane</keyword>
<dbReference type="Proteomes" id="UP000222564">
    <property type="component" value="Unassembled WGS sequence"/>
</dbReference>
<evidence type="ECO:0000313" key="3">
    <source>
        <dbReference type="Proteomes" id="UP000222564"/>
    </source>
</evidence>
<name>A0A2C6MF59_9FIRM</name>
<comment type="caution">
    <text evidence="2">The sequence shown here is derived from an EMBL/GenBank/DDBJ whole genome shotgun (WGS) entry which is preliminary data.</text>
</comment>
<keyword evidence="1" id="KW-0472">Membrane</keyword>
<protein>
    <submittedName>
        <fullName evidence="2">Uncharacterized protein</fullName>
    </submittedName>
</protein>
<dbReference type="OrthoDB" id="1727345at2"/>
<feature type="transmembrane region" description="Helical" evidence="1">
    <location>
        <begin position="87"/>
        <end position="110"/>
    </location>
</feature>
<keyword evidence="1" id="KW-1133">Transmembrane helix</keyword>
<organism evidence="2 3">
    <name type="scientific">Desulforamulus profundi</name>
    <dbReference type="NCBI Taxonomy" id="1383067"/>
    <lineage>
        <taxon>Bacteria</taxon>
        <taxon>Bacillati</taxon>
        <taxon>Bacillota</taxon>
        <taxon>Clostridia</taxon>
        <taxon>Eubacteriales</taxon>
        <taxon>Peptococcaceae</taxon>
        <taxon>Desulforamulus</taxon>
    </lineage>
</organism>
<gene>
    <name evidence="2" type="ORF">P378_00315</name>
</gene>
<evidence type="ECO:0000313" key="2">
    <source>
        <dbReference type="EMBL" id="PHJ39999.1"/>
    </source>
</evidence>
<evidence type="ECO:0000256" key="1">
    <source>
        <dbReference type="SAM" id="Phobius"/>
    </source>
</evidence>
<sequence length="253" mass="28816">MVSALTISLALYLFLIIVPGYMSLIIAGYPSEKVSFVKILIRGALIFLFVNLIIIHFGDENTIEAFMSILKEGKVINSSFLYKTISYIFITGVIFGFLQLLFDFTLVWYIKKELKFFTPLRILQKNTIDVSPGDSLKRLFTCYRIANKRPLVKIYLGSKQDEMILTGEVLGFKWNGHEHILLKDTNSLKIAWLDIGTCKAIEFLNLKDLINESLGNKTKNSRKEKGEILDMIHPGLSEYFLDENGNKKCAPAE</sequence>
<accession>A0A2C6MF59</accession>
<feature type="transmembrane region" description="Helical" evidence="1">
    <location>
        <begin position="6"/>
        <end position="27"/>
    </location>
</feature>
<dbReference type="EMBL" id="AWQQ01000002">
    <property type="protein sequence ID" value="PHJ39999.1"/>
    <property type="molecule type" value="Genomic_DNA"/>
</dbReference>